<keyword evidence="3" id="KW-1185">Reference proteome</keyword>
<proteinExistence type="predicted"/>
<dbReference type="Proteomes" id="UP000059680">
    <property type="component" value="Chromosome 7"/>
</dbReference>
<name>A0A0P0X8P1_ORYSJ</name>
<evidence type="ECO:0000256" key="1">
    <source>
        <dbReference type="SAM" id="MobiDB-lite"/>
    </source>
</evidence>
<reference evidence="3" key="1">
    <citation type="journal article" date="2005" name="Nature">
        <title>The map-based sequence of the rice genome.</title>
        <authorList>
            <consortium name="International rice genome sequencing project (IRGSP)"/>
            <person name="Matsumoto T."/>
            <person name="Wu J."/>
            <person name="Kanamori H."/>
            <person name="Katayose Y."/>
            <person name="Fujisawa M."/>
            <person name="Namiki N."/>
            <person name="Mizuno H."/>
            <person name="Yamamoto K."/>
            <person name="Antonio B.A."/>
            <person name="Baba T."/>
            <person name="Sakata K."/>
            <person name="Nagamura Y."/>
            <person name="Aoki H."/>
            <person name="Arikawa K."/>
            <person name="Arita K."/>
            <person name="Bito T."/>
            <person name="Chiden Y."/>
            <person name="Fujitsuka N."/>
            <person name="Fukunaka R."/>
            <person name="Hamada M."/>
            <person name="Harada C."/>
            <person name="Hayashi A."/>
            <person name="Hijishita S."/>
            <person name="Honda M."/>
            <person name="Hosokawa S."/>
            <person name="Ichikawa Y."/>
            <person name="Idonuma A."/>
            <person name="Iijima M."/>
            <person name="Ikeda M."/>
            <person name="Ikeno M."/>
            <person name="Ito K."/>
            <person name="Ito S."/>
            <person name="Ito T."/>
            <person name="Ito Y."/>
            <person name="Ito Y."/>
            <person name="Iwabuchi A."/>
            <person name="Kamiya K."/>
            <person name="Karasawa W."/>
            <person name="Kurita K."/>
            <person name="Katagiri S."/>
            <person name="Kikuta A."/>
            <person name="Kobayashi H."/>
            <person name="Kobayashi N."/>
            <person name="Machita K."/>
            <person name="Maehara T."/>
            <person name="Masukawa M."/>
            <person name="Mizubayashi T."/>
            <person name="Mukai Y."/>
            <person name="Nagasaki H."/>
            <person name="Nagata Y."/>
            <person name="Naito S."/>
            <person name="Nakashima M."/>
            <person name="Nakama Y."/>
            <person name="Nakamichi Y."/>
            <person name="Nakamura M."/>
            <person name="Meguro A."/>
            <person name="Negishi M."/>
            <person name="Ohta I."/>
            <person name="Ohta T."/>
            <person name="Okamoto M."/>
            <person name="Ono N."/>
            <person name="Saji S."/>
            <person name="Sakaguchi M."/>
            <person name="Sakai K."/>
            <person name="Shibata M."/>
            <person name="Shimokawa T."/>
            <person name="Song J."/>
            <person name="Takazaki Y."/>
            <person name="Terasawa K."/>
            <person name="Tsugane M."/>
            <person name="Tsuji K."/>
            <person name="Ueda S."/>
            <person name="Waki K."/>
            <person name="Yamagata H."/>
            <person name="Yamamoto M."/>
            <person name="Yamamoto S."/>
            <person name="Yamane H."/>
            <person name="Yoshiki S."/>
            <person name="Yoshihara R."/>
            <person name="Yukawa K."/>
            <person name="Zhong H."/>
            <person name="Yano M."/>
            <person name="Yuan Q."/>
            <person name="Ouyang S."/>
            <person name="Liu J."/>
            <person name="Jones K.M."/>
            <person name="Gansberger K."/>
            <person name="Moffat K."/>
            <person name="Hill J."/>
            <person name="Bera J."/>
            <person name="Fadrosh D."/>
            <person name="Jin S."/>
            <person name="Johri S."/>
            <person name="Kim M."/>
            <person name="Overton L."/>
            <person name="Reardon M."/>
            <person name="Tsitrin T."/>
            <person name="Vuong H."/>
            <person name="Weaver B."/>
            <person name="Ciecko A."/>
            <person name="Tallon L."/>
            <person name="Jackson J."/>
            <person name="Pai G."/>
            <person name="Aken S.V."/>
            <person name="Utterback T."/>
            <person name="Reidmuller S."/>
            <person name="Feldblyum T."/>
            <person name="Hsiao J."/>
            <person name="Zismann V."/>
            <person name="Iobst S."/>
            <person name="de Vazeille A.R."/>
            <person name="Buell C.R."/>
            <person name="Ying K."/>
            <person name="Li Y."/>
            <person name="Lu T."/>
            <person name="Huang Y."/>
            <person name="Zhao Q."/>
            <person name="Feng Q."/>
            <person name="Zhang L."/>
            <person name="Zhu J."/>
            <person name="Weng Q."/>
            <person name="Mu J."/>
            <person name="Lu Y."/>
            <person name="Fan D."/>
            <person name="Liu Y."/>
            <person name="Guan J."/>
            <person name="Zhang Y."/>
            <person name="Yu S."/>
            <person name="Liu X."/>
            <person name="Zhang Y."/>
            <person name="Hong G."/>
            <person name="Han B."/>
            <person name="Choisne N."/>
            <person name="Demange N."/>
            <person name="Orjeda G."/>
            <person name="Samain S."/>
            <person name="Cattolico L."/>
            <person name="Pelletier E."/>
            <person name="Couloux A."/>
            <person name="Segurens B."/>
            <person name="Wincker P."/>
            <person name="D'Hont A."/>
            <person name="Scarpelli C."/>
            <person name="Weissenbach J."/>
            <person name="Salanoubat M."/>
            <person name="Quetier F."/>
            <person name="Yu Y."/>
            <person name="Kim H.R."/>
            <person name="Rambo T."/>
            <person name="Currie J."/>
            <person name="Collura K."/>
            <person name="Luo M."/>
            <person name="Yang T."/>
            <person name="Ammiraju J.S.S."/>
            <person name="Engler F."/>
            <person name="Soderlund C."/>
            <person name="Wing R.A."/>
            <person name="Palmer L.E."/>
            <person name="de la Bastide M."/>
            <person name="Spiegel L."/>
            <person name="Nascimento L."/>
            <person name="Zutavern T."/>
            <person name="O'Shaughnessy A."/>
            <person name="Dike S."/>
            <person name="Dedhia N."/>
            <person name="Preston R."/>
            <person name="Balija V."/>
            <person name="McCombie W.R."/>
            <person name="Chow T."/>
            <person name="Chen H."/>
            <person name="Chung M."/>
            <person name="Chen C."/>
            <person name="Shaw J."/>
            <person name="Wu H."/>
            <person name="Hsiao K."/>
            <person name="Chao Y."/>
            <person name="Chu M."/>
            <person name="Cheng C."/>
            <person name="Hour A."/>
            <person name="Lee P."/>
            <person name="Lin S."/>
            <person name="Lin Y."/>
            <person name="Liou J."/>
            <person name="Liu S."/>
            <person name="Hsing Y."/>
            <person name="Raghuvanshi S."/>
            <person name="Mohanty A."/>
            <person name="Bharti A.K."/>
            <person name="Gaur A."/>
            <person name="Gupta V."/>
            <person name="Kumar D."/>
            <person name="Ravi V."/>
            <person name="Vij S."/>
            <person name="Kapur A."/>
            <person name="Khurana P."/>
            <person name="Khurana P."/>
            <person name="Khurana J.P."/>
            <person name="Tyagi A.K."/>
            <person name="Gaikwad K."/>
            <person name="Singh A."/>
            <person name="Dalal V."/>
            <person name="Srivastava S."/>
            <person name="Dixit A."/>
            <person name="Pal A.K."/>
            <person name="Ghazi I.A."/>
            <person name="Yadav M."/>
            <person name="Pandit A."/>
            <person name="Bhargava A."/>
            <person name="Sureshbabu K."/>
            <person name="Batra K."/>
            <person name="Sharma T.R."/>
            <person name="Mohapatra T."/>
            <person name="Singh N.K."/>
            <person name="Messing J."/>
            <person name="Nelson A.B."/>
            <person name="Fuks G."/>
            <person name="Kavchok S."/>
            <person name="Keizer G."/>
            <person name="Linton E."/>
            <person name="Llaca V."/>
            <person name="Song R."/>
            <person name="Tanyolac B."/>
            <person name="Young S."/>
            <person name="Ho-Il K."/>
            <person name="Hahn J.H."/>
            <person name="Sangsakoo G."/>
            <person name="Vanavichit A."/>
            <person name="de Mattos Luiz.A.T."/>
            <person name="Zimmer P.D."/>
            <person name="Malone G."/>
            <person name="Dellagostin O."/>
            <person name="de Oliveira A.C."/>
            <person name="Bevan M."/>
            <person name="Bancroft I."/>
            <person name="Minx P."/>
            <person name="Cordum H."/>
            <person name="Wilson R."/>
            <person name="Cheng Z."/>
            <person name="Jin W."/>
            <person name="Jiang J."/>
            <person name="Leong S.A."/>
            <person name="Iwama H."/>
            <person name="Gojobori T."/>
            <person name="Itoh T."/>
            <person name="Niimura Y."/>
            <person name="Fujii Y."/>
            <person name="Habara T."/>
            <person name="Sakai H."/>
            <person name="Sato Y."/>
            <person name="Wilson G."/>
            <person name="Kumar K."/>
            <person name="McCouch S."/>
            <person name="Juretic N."/>
            <person name="Hoen D."/>
            <person name="Wright S."/>
            <person name="Bruskiewich R."/>
            <person name="Bureau T."/>
            <person name="Miyao A."/>
            <person name="Hirochika H."/>
            <person name="Nishikawa T."/>
            <person name="Kadowaki K."/>
            <person name="Sugiura M."/>
            <person name="Burr B."/>
            <person name="Sasaki T."/>
        </authorList>
    </citation>
    <scope>NUCLEOTIDE SEQUENCE [LARGE SCALE GENOMIC DNA]</scope>
    <source>
        <strain evidence="3">cv. Nipponbare</strain>
    </source>
</reference>
<dbReference type="PaxDb" id="39947-A0A0P0X8P1"/>
<gene>
    <name evidence="2" type="ordered locus">Os07g0598051</name>
    <name evidence="2" type="ORF">OSNPB_070598051</name>
</gene>
<feature type="compositionally biased region" description="Basic and acidic residues" evidence="1">
    <location>
        <begin position="121"/>
        <end position="131"/>
    </location>
</feature>
<reference evidence="2 3" key="3">
    <citation type="journal article" date="2013" name="Rice">
        <title>Improvement of the Oryza sativa Nipponbare reference genome using next generation sequence and optical map data.</title>
        <authorList>
            <person name="Kawahara Y."/>
            <person name="de la Bastide M."/>
            <person name="Hamilton J.P."/>
            <person name="Kanamori H."/>
            <person name="McCombie W.R."/>
            <person name="Ouyang S."/>
            <person name="Schwartz D.C."/>
            <person name="Tanaka T."/>
            <person name="Wu J."/>
            <person name="Zhou S."/>
            <person name="Childs K.L."/>
            <person name="Davidson R.M."/>
            <person name="Lin H."/>
            <person name="Quesada-Ocampo L."/>
            <person name="Vaillancourt B."/>
            <person name="Sakai H."/>
            <person name="Lee S.S."/>
            <person name="Kim J."/>
            <person name="Numa H."/>
            <person name="Itoh T."/>
            <person name="Buell C.R."/>
            <person name="Matsumoto T."/>
        </authorList>
    </citation>
    <scope>NUCLEOTIDE SEQUENCE [LARGE SCALE GENOMIC DNA]</scope>
    <source>
        <strain evidence="3">cv. Nipponbare</strain>
    </source>
</reference>
<feature type="region of interest" description="Disordered" evidence="1">
    <location>
        <begin position="101"/>
        <end position="131"/>
    </location>
</feature>
<dbReference type="InParanoid" id="A0A0P0X8P1"/>
<sequence>MQRGVHGALGVVGELVIGPCGHLPGLDRLSELLRTSIPNLVSRRYIAKTSHESPFKVASTDLLQQIWHLLPFMVFFPSVGGVKLESMDWILGCGEKCKSYTHGGGSGSQGGEMMVPPPAAVRREEDGSMYP</sequence>
<evidence type="ECO:0000313" key="3">
    <source>
        <dbReference type="Proteomes" id="UP000059680"/>
    </source>
</evidence>
<organism evidence="2 3">
    <name type="scientific">Oryza sativa subsp. japonica</name>
    <name type="common">Rice</name>
    <dbReference type="NCBI Taxonomy" id="39947"/>
    <lineage>
        <taxon>Eukaryota</taxon>
        <taxon>Viridiplantae</taxon>
        <taxon>Streptophyta</taxon>
        <taxon>Embryophyta</taxon>
        <taxon>Tracheophyta</taxon>
        <taxon>Spermatophyta</taxon>
        <taxon>Magnoliopsida</taxon>
        <taxon>Liliopsida</taxon>
        <taxon>Poales</taxon>
        <taxon>Poaceae</taxon>
        <taxon>BOP clade</taxon>
        <taxon>Oryzoideae</taxon>
        <taxon>Oryzeae</taxon>
        <taxon>Oryzinae</taxon>
        <taxon>Oryza</taxon>
        <taxon>Oryza sativa</taxon>
    </lineage>
</organism>
<dbReference type="EMBL" id="AP014963">
    <property type="protein sequence ID" value="BAT02492.1"/>
    <property type="molecule type" value="Genomic_DNA"/>
</dbReference>
<protein>
    <submittedName>
        <fullName evidence="2">Os07g0598051 protein</fullName>
    </submittedName>
</protein>
<reference evidence="2 3" key="2">
    <citation type="journal article" date="2013" name="Plant Cell Physiol.">
        <title>Rice Annotation Project Database (RAP-DB): an integrative and interactive database for rice genomics.</title>
        <authorList>
            <person name="Sakai H."/>
            <person name="Lee S.S."/>
            <person name="Tanaka T."/>
            <person name="Numa H."/>
            <person name="Kim J."/>
            <person name="Kawahara Y."/>
            <person name="Wakimoto H."/>
            <person name="Yang C.C."/>
            <person name="Iwamoto M."/>
            <person name="Abe T."/>
            <person name="Yamada Y."/>
            <person name="Muto A."/>
            <person name="Inokuchi H."/>
            <person name="Ikemura T."/>
            <person name="Matsumoto T."/>
            <person name="Sasaki T."/>
            <person name="Itoh T."/>
        </authorList>
    </citation>
    <scope>NUCLEOTIDE SEQUENCE [LARGE SCALE GENOMIC DNA]</scope>
    <source>
        <strain evidence="3">cv. Nipponbare</strain>
    </source>
</reference>
<dbReference type="AlphaFoldDB" id="A0A0P0X8P1"/>
<evidence type="ECO:0000313" key="2">
    <source>
        <dbReference type="EMBL" id="BAT02492.1"/>
    </source>
</evidence>
<accession>A0A0P0X8P1</accession>